<dbReference type="Pfam" id="PF05008">
    <property type="entry name" value="V-SNARE"/>
    <property type="match status" value="1"/>
</dbReference>
<evidence type="ECO:0000313" key="10">
    <source>
        <dbReference type="EMBL" id="KJH48836.1"/>
    </source>
</evidence>
<dbReference type="Gene3D" id="1.20.58.400">
    <property type="entry name" value="t-snare proteins"/>
    <property type="match status" value="1"/>
</dbReference>
<dbReference type="InterPro" id="IPR000727">
    <property type="entry name" value="T_SNARE_dom"/>
</dbReference>
<comment type="similarity">
    <text evidence="2">Belongs to the VTI1 family.</text>
</comment>
<proteinExistence type="inferred from homology"/>
<evidence type="ECO:0000259" key="9">
    <source>
        <dbReference type="SMART" id="SM00397"/>
    </source>
</evidence>
<reference evidence="10 11" key="1">
    <citation type="submission" date="2013-11" db="EMBL/GenBank/DDBJ databases">
        <title>Draft genome of the bovine lungworm Dictyocaulus viviparus.</title>
        <authorList>
            <person name="Mitreva M."/>
        </authorList>
    </citation>
    <scope>NUCLEOTIDE SEQUENCE [LARGE SCALE GENOMIC DNA]</scope>
    <source>
        <strain evidence="10 11">HannoverDv2000</strain>
    </source>
</reference>
<dbReference type="SUPFAM" id="SSF58038">
    <property type="entry name" value="SNARE fusion complex"/>
    <property type="match status" value="1"/>
</dbReference>
<dbReference type="Proteomes" id="UP000053766">
    <property type="component" value="Unassembled WGS sequence"/>
</dbReference>
<keyword evidence="6" id="KW-0175">Coiled coil</keyword>
<keyword evidence="8" id="KW-0812">Transmembrane</keyword>
<accession>A0A0D8Y2P0</accession>
<dbReference type="CDD" id="cd15891">
    <property type="entry name" value="SNARE_Vti1a"/>
    <property type="match status" value="1"/>
</dbReference>
<feature type="coiled-coil region" evidence="6">
    <location>
        <begin position="81"/>
        <end position="144"/>
    </location>
</feature>
<name>A0A0D8Y2P0_DICVI</name>
<comment type="subcellular location">
    <subcellularLocation>
        <location evidence="1">Nucleus</location>
    </subcellularLocation>
</comment>
<dbReference type="Gene3D" id="3.30.200.160">
    <property type="entry name" value="TFIIIC, subcomplex tauA, subunit Sfc1, barrel domain"/>
    <property type="match status" value="1"/>
</dbReference>
<sequence>MSLAGISNTLQEFEHQYSLQTSEVTSTIARLPTLPASDRPASVLAVQRVLNDVAELLEHMELAVRDIAAGSNERTKYELRVRSYRNDKRLLDNELEKAIKRLRETAEKDELLAYDEAVEMDQQEEQLIANTERLERTSRKLQDAYRMAVETEQIGTDVLGNLSSQRETINRARDRLRVADVELGRSNRVLNTMIGRSLKFTFILQISMINVKVICQNLLYVYINLLMIIQNRLLLLLVAIFLMFTLLFLVYKAIETLGGLSRISQNHFNGQALELRYLPENPYTSASVSDKKVDANVTSGTLRLVMQVRRKKQESEIVEAKCLGLVNYVYTFDTMCDFQYLPLKRRQSGDGFDDLIPRLIPLDLPNALFWWDRPDPYSGYTPLFLPPFQFSRYTSPSNKILCRETDIAQDKPRKKTGHGQNLRIERKALSITVHATDPFPTAPTEEAVMDADFRCKNEEPHKMLAALFRERPMWTRNAIAFKTNLEDTLLKTLLQKFAFYIQSGPWGRLWCKFGYDPRVDPESKMYQTLMVTFRQHTKIPERQRLKVSMDRSFSAESNVPVHFTYQPGRLPRVRQMWYSLCDIKLPLANALLKRDCSGASEPEVYGWIHAELLEELREQIKEDVRKTTEDMDADDDLETGDDF</sequence>
<feature type="transmembrane region" description="Helical" evidence="8">
    <location>
        <begin position="233"/>
        <end position="254"/>
    </location>
</feature>
<dbReference type="PANTHER" id="PTHR13230:SF5">
    <property type="entry name" value="GENERAL TRANSCRIPTION FACTOR 3C POLYPEPTIDE 5"/>
    <property type="match status" value="1"/>
</dbReference>
<evidence type="ECO:0000256" key="6">
    <source>
        <dbReference type="SAM" id="Coils"/>
    </source>
</evidence>
<feature type="region of interest" description="Disordered" evidence="7">
    <location>
        <begin position="624"/>
        <end position="643"/>
    </location>
</feature>
<dbReference type="GO" id="GO:0016192">
    <property type="term" value="P:vesicle-mediated transport"/>
    <property type="evidence" value="ECO:0007669"/>
    <property type="project" value="InterPro"/>
</dbReference>
<feature type="compositionally biased region" description="Acidic residues" evidence="7">
    <location>
        <begin position="630"/>
        <end position="643"/>
    </location>
</feature>
<keyword evidence="3" id="KW-0238">DNA-binding</keyword>
<evidence type="ECO:0000256" key="8">
    <source>
        <dbReference type="SAM" id="Phobius"/>
    </source>
</evidence>
<dbReference type="GO" id="GO:0006384">
    <property type="term" value="P:transcription initiation at RNA polymerase III promoter"/>
    <property type="evidence" value="ECO:0007669"/>
    <property type="project" value="InterPro"/>
</dbReference>
<evidence type="ECO:0000256" key="1">
    <source>
        <dbReference type="ARBA" id="ARBA00004123"/>
    </source>
</evidence>
<dbReference type="GO" id="GO:0016020">
    <property type="term" value="C:membrane"/>
    <property type="evidence" value="ECO:0007669"/>
    <property type="project" value="InterPro"/>
</dbReference>
<keyword evidence="11" id="KW-1185">Reference proteome</keyword>
<reference evidence="11" key="2">
    <citation type="journal article" date="2016" name="Sci. Rep.">
        <title>Dictyocaulus viviparus genome, variome and transcriptome elucidate lungworm biology and support future intervention.</title>
        <authorList>
            <person name="McNulty S.N."/>
            <person name="Strube C."/>
            <person name="Rosa B.A."/>
            <person name="Martin J.C."/>
            <person name="Tyagi R."/>
            <person name="Choi Y.J."/>
            <person name="Wang Q."/>
            <person name="Hallsworth Pepin K."/>
            <person name="Zhang X."/>
            <person name="Ozersky P."/>
            <person name="Wilson R.K."/>
            <person name="Sternberg P.W."/>
            <person name="Gasser R.B."/>
            <person name="Mitreva M."/>
        </authorList>
    </citation>
    <scope>NUCLEOTIDE SEQUENCE [LARGE SCALE GENOMIC DNA]</scope>
    <source>
        <strain evidence="11">HannoverDv2000</strain>
    </source>
</reference>
<dbReference type="STRING" id="29172.A0A0D8Y2P0"/>
<dbReference type="GO" id="GO:0001003">
    <property type="term" value="F:RNA polymerase III type 2 promoter sequence-specific DNA binding"/>
    <property type="evidence" value="ECO:0007669"/>
    <property type="project" value="TreeGrafter"/>
</dbReference>
<evidence type="ECO:0000256" key="3">
    <source>
        <dbReference type="ARBA" id="ARBA00023125"/>
    </source>
</evidence>
<evidence type="ECO:0000256" key="2">
    <source>
        <dbReference type="ARBA" id="ARBA00006108"/>
    </source>
</evidence>
<evidence type="ECO:0000256" key="7">
    <source>
        <dbReference type="SAM" id="MobiDB-lite"/>
    </source>
</evidence>
<dbReference type="GO" id="GO:0005634">
    <property type="term" value="C:nucleus"/>
    <property type="evidence" value="ECO:0007669"/>
    <property type="project" value="UniProtKB-SubCell"/>
</dbReference>
<gene>
    <name evidence="10" type="ORF">DICVIV_05026</name>
</gene>
<dbReference type="OrthoDB" id="5598268at2759"/>
<dbReference type="InterPro" id="IPR019136">
    <property type="entry name" value="TF_IIIC_su-5_HTH"/>
</dbReference>
<dbReference type="EMBL" id="KN716254">
    <property type="protein sequence ID" value="KJH48836.1"/>
    <property type="molecule type" value="Genomic_DNA"/>
</dbReference>
<feature type="transmembrane region" description="Helical" evidence="8">
    <location>
        <begin position="202"/>
        <end position="221"/>
    </location>
</feature>
<dbReference type="SUPFAM" id="SSF47661">
    <property type="entry name" value="t-snare proteins"/>
    <property type="match status" value="1"/>
</dbReference>
<dbReference type="InterPro" id="IPR038407">
    <property type="entry name" value="v-SNARE_N_sf"/>
</dbReference>
<dbReference type="InterPro" id="IPR042536">
    <property type="entry name" value="TFIIIC_tauA_Sfc1"/>
</dbReference>
<dbReference type="Pfam" id="PF17682">
    <property type="entry name" value="Tau95_N"/>
    <property type="match status" value="1"/>
</dbReference>
<protein>
    <submittedName>
        <fullName evidence="10">Vesicle transport v-SNARE protein</fullName>
    </submittedName>
</protein>
<dbReference type="GO" id="GO:0001002">
    <property type="term" value="F:RNA polymerase III type 1 promoter sequence-specific DNA binding"/>
    <property type="evidence" value="ECO:0007669"/>
    <property type="project" value="TreeGrafter"/>
</dbReference>
<keyword evidence="5" id="KW-0539">Nucleus</keyword>
<dbReference type="SMART" id="SM00397">
    <property type="entry name" value="t_SNARE"/>
    <property type="match status" value="1"/>
</dbReference>
<dbReference type="Gene3D" id="1.20.5.110">
    <property type="match status" value="1"/>
</dbReference>
<evidence type="ECO:0000313" key="11">
    <source>
        <dbReference type="Proteomes" id="UP000053766"/>
    </source>
</evidence>
<organism evidence="10 11">
    <name type="scientific">Dictyocaulus viviparus</name>
    <name type="common">Bovine lungworm</name>
    <dbReference type="NCBI Taxonomy" id="29172"/>
    <lineage>
        <taxon>Eukaryota</taxon>
        <taxon>Metazoa</taxon>
        <taxon>Ecdysozoa</taxon>
        <taxon>Nematoda</taxon>
        <taxon>Chromadorea</taxon>
        <taxon>Rhabditida</taxon>
        <taxon>Rhabditina</taxon>
        <taxon>Rhabditomorpha</taxon>
        <taxon>Strongyloidea</taxon>
        <taxon>Metastrongylidae</taxon>
        <taxon>Dictyocaulus</taxon>
    </lineage>
</organism>
<feature type="domain" description="T-SNARE coiled-coil homology" evidence="9">
    <location>
        <begin position="126"/>
        <end position="193"/>
    </location>
</feature>
<dbReference type="FunFam" id="1.20.5.110:FF:000078">
    <property type="entry name" value="Vesicle transport through interaction with t-SNAREs 1A"/>
    <property type="match status" value="1"/>
</dbReference>
<dbReference type="InterPro" id="IPR010989">
    <property type="entry name" value="SNARE"/>
</dbReference>
<keyword evidence="8" id="KW-0472">Membrane</keyword>
<dbReference type="PANTHER" id="PTHR13230">
    <property type="entry name" value="GENERAL TRANSCRIPTION FACTOR IIIC, POLYPEPTIDE 5"/>
    <property type="match status" value="1"/>
</dbReference>
<dbReference type="InterPro" id="IPR007705">
    <property type="entry name" value="Vesicle_trsprt_v-SNARE_N"/>
</dbReference>
<dbReference type="GO" id="GO:0006886">
    <property type="term" value="P:intracellular protein transport"/>
    <property type="evidence" value="ECO:0007669"/>
    <property type="project" value="InterPro"/>
</dbReference>
<dbReference type="AlphaFoldDB" id="A0A0D8Y2P0"/>
<keyword evidence="8" id="KW-1133">Transmembrane helix</keyword>
<dbReference type="Pfam" id="PF12352">
    <property type="entry name" value="V-SNARE_C"/>
    <property type="match status" value="1"/>
</dbReference>
<dbReference type="InterPro" id="IPR040454">
    <property type="entry name" value="TF_IIIC_Tfc1/Sfc1"/>
</dbReference>
<evidence type="ECO:0000256" key="5">
    <source>
        <dbReference type="ARBA" id="ARBA00023242"/>
    </source>
</evidence>
<dbReference type="Pfam" id="PF09734">
    <property type="entry name" value="Tau95"/>
    <property type="match status" value="1"/>
</dbReference>
<keyword evidence="4" id="KW-0804">Transcription</keyword>
<evidence type="ECO:0000256" key="4">
    <source>
        <dbReference type="ARBA" id="ARBA00023163"/>
    </source>
</evidence>
<dbReference type="InterPro" id="IPR041499">
    <property type="entry name" value="Tfc1/Sfc1_N"/>
</dbReference>
<dbReference type="GO" id="GO:0000127">
    <property type="term" value="C:transcription factor TFIIIC complex"/>
    <property type="evidence" value="ECO:0007669"/>
    <property type="project" value="InterPro"/>
</dbReference>